<evidence type="ECO:0000259" key="1">
    <source>
        <dbReference type="Pfam" id="PF12680"/>
    </source>
</evidence>
<proteinExistence type="predicted"/>
<gene>
    <name evidence="2" type="ORF">Dfulv_31845</name>
</gene>
<dbReference type="InterPro" id="IPR011944">
    <property type="entry name" value="Steroid_delta5-4_isomerase"/>
</dbReference>
<keyword evidence="3" id="KW-1185">Reference proteome</keyword>
<dbReference type="EMBL" id="CP073720">
    <property type="protein sequence ID" value="UWP79738.1"/>
    <property type="molecule type" value="Genomic_DNA"/>
</dbReference>
<reference evidence="2" key="1">
    <citation type="submission" date="2021-04" db="EMBL/GenBank/DDBJ databases">
        <authorList>
            <person name="Hartkoorn R.C."/>
            <person name="Beaudoing E."/>
            <person name="Hot D."/>
        </authorList>
    </citation>
    <scope>NUCLEOTIDE SEQUENCE</scope>
    <source>
        <strain evidence="2">NRRL B-16292</strain>
    </source>
</reference>
<reference evidence="2" key="2">
    <citation type="submission" date="2022-09" db="EMBL/GenBank/DDBJ databases">
        <title>Biosynthetic gene clusters of Dactylosporangioum fulvum.</title>
        <authorList>
            <person name="Caradec T."/>
        </authorList>
    </citation>
    <scope>NUCLEOTIDE SEQUENCE</scope>
    <source>
        <strain evidence="2">NRRL B-16292</strain>
    </source>
</reference>
<evidence type="ECO:0000313" key="3">
    <source>
        <dbReference type="Proteomes" id="UP001059617"/>
    </source>
</evidence>
<dbReference type="SUPFAM" id="SSF54427">
    <property type="entry name" value="NTF2-like"/>
    <property type="match status" value="1"/>
</dbReference>
<name>A0ABY5VTC4_9ACTN</name>
<protein>
    <submittedName>
        <fullName evidence="2">Nuclear transport factor 2 family protein</fullName>
    </submittedName>
</protein>
<organism evidence="2 3">
    <name type="scientific">Dactylosporangium fulvum</name>
    <dbReference type="NCBI Taxonomy" id="53359"/>
    <lineage>
        <taxon>Bacteria</taxon>
        <taxon>Bacillati</taxon>
        <taxon>Actinomycetota</taxon>
        <taxon>Actinomycetes</taxon>
        <taxon>Micromonosporales</taxon>
        <taxon>Micromonosporaceae</taxon>
        <taxon>Dactylosporangium</taxon>
    </lineage>
</organism>
<dbReference type="NCBIfam" id="TIGR02246">
    <property type="entry name" value="SgcJ/EcaC family oxidoreductase"/>
    <property type="match status" value="1"/>
</dbReference>
<dbReference type="RefSeq" id="WP_259857496.1">
    <property type="nucleotide sequence ID" value="NZ_BAAAST010000001.1"/>
</dbReference>
<dbReference type="Proteomes" id="UP001059617">
    <property type="component" value="Chromosome"/>
</dbReference>
<dbReference type="InterPro" id="IPR037401">
    <property type="entry name" value="SnoaL-like"/>
</dbReference>
<dbReference type="Pfam" id="PF12680">
    <property type="entry name" value="SnoaL_2"/>
    <property type="match status" value="1"/>
</dbReference>
<feature type="domain" description="SnoaL-like" evidence="1">
    <location>
        <begin position="7"/>
        <end position="112"/>
    </location>
</feature>
<dbReference type="Gene3D" id="3.10.450.50">
    <property type="match status" value="1"/>
</dbReference>
<accession>A0ABY5VTC4</accession>
<evidence type="ECO:0000313" key="2">
    <source>
        <dbReference type="EMBL" id="UWP79738.1"/>
    </source>
</evidence>
<dbReference type="InterPro" id="IPR032710">
    <property type="entry name" value="NTF2-like_dom_sf"/>
</dbReference>
<sequence length="136" mass="15389">MNHIEWIERYRTAWLTKDADAAASLFTADGVYLSSPTKPPHVGSAAIAAYWRKATATQRDLELRFGRPVVDGRRVVVEWWATMVDPEWKPEADNPQVTLPGCLILRFDDAGRCEELREYYNPAFAETQPPPAGWGL</sequence>